<keyword evidence="6" id="KW-1185">Reference proteome</keyword>
<dbReference type="PANTHER" id="PTHR10353">
    <property type="entry name" value="GLYCOSYL HYDROLASE"/>
    <property type="match status" value="1"/>
</dbReference>
<dbReference type="Gene3D" id="3.20.20.80">
    <property type="entry name" value="Glycosidases"/>
    <property type="match status" value="2"/>
</dbReference>
<dbReference type="InterPro" id="IPR001360">
    <property type="entry name" value="Glyco_hydro_1"/>
</dbReference>
<keyword evidence="2" id="KW-0378">Hydrolase</keyword>
<dbReference type="EMBL" id="JBJUIK010000007">
    <property type="protein sequence ID" value="KAL3522196.1"/>
    <property type="molecule type" value="Genomic_DNA"/>
</dbReference>
<dbReference type="SUPFAM" id="SSF51445">
    <property type="entry name" value="(Trans)glycosidases"/>
    <property type="match status" value="1"/>
</dbReference>
<name>A0ABD2ZRZ6_9GENT</name>
<reference evidence="5 6" key="1">
    <citation type="submission" date="2024-11" db="EMBL/GenBank/DDBJ databases">
        <title>A near-complete genome assembly of Cinchona calisaya.</title>
        <authorList>
            <person name="Lian D.C."/>
            <person name="Zhao X.W."/>
            <person name="Wei L."/>
        </authorList>
    </citation>
    <scope>NUCLEOTIDE SEQUENCE [LARGE SCALE GENOMIC DNA]</scope>
    <source>
        <tissue evidence="5">Nenye</tissue>
    </source>
</reference>
<dbReference type="Proteomes" id="UP001630127">
    <property type="component" value="Unassembled WGS sequence"/>
</dbReference>
<dbReference type="GO" id="GO:0004553">
    <property type="term" value="F:hydrolase activity, hydrolyzing O-glycosyl compounds"/>
    <property type="evidence" value="ECO:0007669"/>
    <property type="project" value="UniProtKB-ARBA"/>
</dbReference>
<protein>
    <submittedName>
        <fullName evidence="5">Uncharacterized protein</fullName>
    </submittedName>
</protein>
<evidence type="ECO:0000313" key="6">
    <source>
        <dbReference type="Proteomes" id="UP001630127"/>
    </source>
</evidence>
<gene>
    <name evidence="5" type="ORF">ACH5RR_015030</name>
</gene>
<sequence length="159" mass="18296">MDFRQVASAAAKVWAHISSLVQQSFPDIWFQEFRKQVKYWITINEPWSFAYGGIYVYNFLAPGLGTVEGKLLCFSYPSPTTELEDDGSSIFPPSRFSFQFFIKKPSLEKSVKIQSHEYSTHSVPYEKISIEDPSKYAYMVGHNQLVAHGKAAKLYKEKY</sequence>
<comment type="caution">
    <text evidence="5">The sequence shown here is derived from an EMBL/GenBank/DDBJ whole genome shotgun (WGS) entry which is preliminary data.</text>
</comment>
<dbReference type="AlphaFoldDB" id="A0ABD2ZRZ6"/>
<evidence type="ECO:0000256" key="4">
    <source>
        <dbReference type="RuleBase" id="RU003690"/>
    </source>
</evidence>
<accession>A0ABD2ZRZ6</accession>
<dbReference type="Pfam" id="PF00232">
    <property type="entry name" value="Glyco_hydro_1"/>
    <property type="match status" value="1"/>
</dbReference>
<proteinExistence type="inferred from homology"/>
<organism evidence="5 6">
    <name type="scientific">Cinchona calisaya</name>
    <dbReference type="NCBI Taxonomy" id="153742"/>
    <lineage>
        <taxon>Eukaryota</taxon>
        <taxon>Viridiplantae</taxon>
        <taxon>Streptophyta</taxon>
        <taxon>Embryophyta</taxon>
        <taxon>Tracheophyta</taxon>
        <taxon>Spermatophyta</taxon>
        <taxon>Magnoliopsida</taxon>
        <taxon>eudicotyledons</taxon>
        <taxon>Gunneridae</taxon>
        <taxon>Pentapetalae</taxon>
        <taxon>asterids</taxon>
        <taxon>lamiids</taxon>
        <taxon>Gentianales</taxon>
        <taxon>Rubiaceae</taxon>
        <taxon>Cinchonoideae</taxon>
        <taxon>Cinchoneae</taxon>
        <taxon>Cinchona</taxon>
    </lineage>
</organism>
<evidence type="ECO:0000256" key="1">
    <source>
        <dbReference type="ARBA" id="ARBA00010838"/>
    </source>
</evidence>
<dbReference type="GO" id="GO:0009821">
    <property type="term" value="P:alkaloid biosynthetic process"/>
    <property type="evidence" value="ECO:0007669"/>
    <property type="project" value="UniProtKB-ARBA"/>
</dbReference>
<evidence type="ECO:0000313" key="5">
    <source>
        <dbReference type="EMBL" id="KAL3522196.1"/>
    </source>
</evidence>
<dbReference type="InterPro" id="IPR017853">
    <property type="entry name" value="GH"/>
</dbReference>
<evidence type="ECO:0000256" key="2">
    <source>
        <dbReference type="ARBA" id="ARBA00022801"/>
    </source>
</evidence>
<evidence type="ECO:0000256" key="3">
    <source>
        <dbReference type="ARBA" id="ARBA00023295"/>
    </source>
</evidence>
<keyword evidence="3" id="KW-0326">Glycosidase</keyword>
<comment type="similarity">
    <text evidence="1 4">Belongs to the glycosyl hydrolase 1 family.</text>
</comment>
<dbReference type="PANTHER" id="PTHR10353:SF137">
    <property type="entry name" value="MYROSINASE 3-RELATED"/>
    <property type="match status" value="1"/>
</dbReference>